<gene>
    <name evidence="1" type="ORF">METZ01_LOCUS305676</name>
</gene>
<dbReference type="EMBL" id="UINC01096164">
    <property type="protein sequence ID" value="SVC52822.1"/>
    <property type="molecule type" value="Genomic_DNA"/>
</dbReference>
<organism evidence="1">
    <name type="scientific">marine metagenome</name>
    <dbReference type="NCBI Taxonomy" id="408172"/>
    <lineage>
        <taxon>unclassified sequences</taxon>
        <taxon>metagenomes</taxon>
        <taxon>ecological metagenomes</taxon>
    </lineage>
</organism>
<proteinExistence type="predicted"/>
<accession>A0A382MZD1</accession>
<name>A0A382MZD1_9ZZZZ</name>
<reference evidence="1" key="1">
    <citation type="submission" date="2018-05" db="EMBL/GenBank/DDBJ databases">
        <authorList>
            <person name="Lanie J.A."/>
            <person name="Ng W.-L."/>
            <person name="Kazmierczak K.M."/>
            <person name="Andrzejewski T.M."/>
            <person name="Davidsen T.M."/>
            <person name="Wayne K.J."/>
            <person name="Tettelin H."/>
            <person name="Glass J.I."/>
            <person name="Rusch D."/>
            <person name="Podicherti R."/>
            <person name="Tsui H.-C.T."/>
            <person name="Winkler M.E."/>
        </authorList>
    </citation>
    <scope>NUCLEOTIDE SEQUENCE</scope>
</reference>
<sequence length="40" mass="4600">MVQVLQNREEENEVRAAEKALKKIVLLDALEVTKGYKSKQ</sequence>
<protein>
    <submittedName>
        <fullName evidence="1">Uncharacterized protein</fullName>
    </submittedName>
</protein>
<dbReference type="AlphaFoldDB" id="A0A382MZD1"/>
<evidence type="ECO:0000313" key="1">
    <source>
        <dbReference type="EMBL" id="SVC52822.1"/>
    </source>
</evidence>